<dbReference type="Gene3D" id="1.10.1300.10">
    <property type="entry name" value="3'5'-cyclic nucleotide phosphodiesterase, catalytic domain"/>
    <property type="match status" value="1"/>
</dbReference>
<keyword evidence="5" id="KW-1185">Reference proteome</keyword>
<evidence type="ECO:0000259" key="3">
    <source>
        <dbReference type="PROSITE" id="PS51845"/>
    </source>
</evidence>
<evidence type="ECO:0000256" key="1">
    <source>
        <dbReference type="ARBA" id="ARBA00022723"/>
    </source>
</evidence>
<dbReference type="EMBL" id="JWZX01001506">
    <property type="protein sequence ID" value="KOO33490.1"/>
    <property type="molecule type" value="Genomic_DNA"/>
</dbReference>
<dbReference type="InterPro" id="IPR036971">
    <property type="entry name" value="PDEase_catalytic_dom_sf"/>
</dbReference>
<comment type="caution">
    <text evidence="4">The sequence shown here is derived from an EMBL/GenBank/DDBJ whole genome shotgun (WGS) entry which is preliminary data.</text>
</comment>
<protein>
    <submittedName>
        <fullName evidence="4">3 5-cyclic nucleotide phosphodiesterase family protein</fullName>
    </submittedName>
</protein>
<accession>A0A0M0K3V3</accession>
<organism evidence="4 5">
    <name type="scientific">Chrysochromulina tobinii</name>
    <dbReference type="NCBI Taxonomy" id="1460289"/>
    <lineage>
        <taxon>Eukaryota</taxon>
        <taxon>Haptista</taxon>
        <taxon>Haptophyta</taxon>
        <taxon>Prymnesiophyceae</taxon>
        <taxon>Prymnesiales</taxon>
        <taxon>Chrysochromulinaceae</taxon>
        <taxon>Chrysochromulina</taxon>
    </lineage>
</organism>
<dbReference type="OrthoDB" id="189220at2759"/>
<proteinExistence type="predicted"/>
<keyword evidence="2" id="KW-0378">Hydrolase</keyword>
<dbReference type="GO" id="GO:0046872">
    <property type="term" value="F:metal ion binding"/>
    <property type="evidence" value="ECO:0007669"/>
    <property type="project" value="UniProtKB-KW"/>
</dbReference>
<reference evidence="5" key="1">
    <citation type="journal article" date="2015" name="PLoS Genet.">
        <title>Genome Sequence and Transcriptome Analyses of Chrysochromulina tobin: Metabolic Tools for Enhanced Algal Fitness in the Prominent Order Prymnesiales (Haptophyceae).</title>
        <authorList>
            <person name="Hovde B.T."/>
            <person name="Deodato C.R."/>
            <person name="Hunsperger H.M."/>
            <person name="Ryken S.A."/>
            <person name="Yost W."/>
            <person name="Jha R.K."/>
            <person name="Patterson J."/>
            <person name="Monnat R.J. Jr."/>
            <person name="Barlow S.B."/>
            <person name="Starkenburg S.R."/>
            <person name="Cattolico R.A."/>
        </authorList>
    </citation>
    <scope>NUCLEOTIDE SEQUENCE</scope>
    <source>
        <strain evidence="5">CCMP291</strain>
    </source>
</reference>
<dbReference type="GO" id="GO:0007165">
    <property type="term" value="P:signal transduction"/>
    <property type="evidence" value="ECO:0007669"/>
    <property type="project" value="InterPro"/>
</dbReference>
<evidence type="ECO:0000313" key="4">
    <source>
        <dbReference type="EMBL" id="KOO33490.1"/>
    </source>
</evidence>
<evidence type="ECO:0000256" key="2">
    <source>
        <dbReference type="ARBA" id="ARBA00022801"/>
    </source>
</evidence>
<dbReference type="InterPro" id="IPR002073">
    <property type="entry name" value="PDEase_catalytic_dom"/>
</dbReference>
<gene>
    <name evidence="4" type="ORF">Ctob_015255</name>
</gene>
<keyword evidence="1" id="KW-0479">Metal-binding</keyword>
<dbReference type="PROSITE" id="PS51845">
    <property type="entry name" value="PDEASE_I_2"/>
    <property type="match status" value="1"/>
</dbReference>
<dbReference type="GO" id="GO:0004114">
    <property type="term" value="F:3',5'-cyclic-nucleotide phosphodiesterase activity"/>
    <property type="evidence" value="ECO:0007669"/>
    <property type="project" value="InterPro"/>
</dbReference>
<evidence type="ECO:0000313" key="5">
    <source>
        <dbReference type="Proteomes" id="UP000037460"/>
    </source>
</evidence>
<dbReference type="SUPFAM" id="SSF109604">
    <property type="entry name" value="HD-domain/PDEase-like"/>
    <property type="match status" value="1"/>
</dbReference>
<dbReference type="Proteomes" id="UP000037460">
    <property type="component" value="Unassembled WGS sequence"/>
</dbReference>
<feature type="domain" description="PDEase" evidence="3">
    <location>
        <begin position="1"/>
        <end position="140"/>
    </location>
</feature>
<dbReference type="PANTHER" id="PTHR11347">
    <property type="entry name" value="CYCLIC NUCLEOTIDE PHOSPHODIESTERASE"/>
    <property type="match status" value="1"/>
</dbReference>
<dbReference type="AlphaFoldDB" id="A0A0M0K3V3"/>
<dbReference type="Pfam" id="PF00233">
    <property type="entry name" value="PDEase_I"/>
    <property type="match status" value="1"/>
</dbReference>
<sequence>MEINEKAERMAAAALVGFDGDVIALDEASGGHALYLIGHTLLSHHGLYEALSLDRATAWTERVTLEFWALGDAERAMGIPLSPLCDREKDKNLAKSQLSFLNYLCIPFYSIVADLISPNMPPWERLKENLAHWRREAKATQMVLFDAKFGIQARSPKPSRSVSYSPYNR</sequence>
<name>A0A0M0K3V3_9EUKA</name>